<evidence type="ECO:0000313" key="3">
    <source>
        <dbReference type="Proteomes" id="UP000266841"/>
    </source>
</evidence>
<accession>K0R8S7</accession>
<protein>
    <submittedName>
        <fullName evidence="2">Uncharacterized protein</fullName>
    </submittedName>
</protein>
<organism evidence="2 3">
    <name type="scientific">Thalassiosira oceanica</name>
    <name type="common">Marine diatom</name>
    <dbReference type="NCBI Taxonomy" id="159749"/>
    <lineage>
        <taxon>Eukaryota</taxon>
        <taxon>Sar</taxon>
        <taxon>Stramenopiles</taxon>
        <taxon>Ochrophyta</taxon>
        <taxon>Bacillariophyta</taxon>
        <taxon>Coscinodiscophyceae</taxon>
        <taxon>Thalassiosirophycidae</taxon>
        <taxon>Thalassiosirales</taxon>
        <taxon>Thalassiosiraceae</taxon>
        <taxon>Thalassiosira</taxon>
    </lineage>
</organism>
<evidence type="ECO:0000256" key="1">
    <source>
        <dbReference type="SAM" id="MobiDB-lite"/>
    </source>
</evidence>
<dbReference type="Proteomes" id="UP000266841">
    <property type="component" value="Unassembled WGS sequence"/>
</dbReference>
<dbReference type="AlphaFoldDB" id="K0R8S7"/>
<name>K0R8S7_THAOC</name>
<evidence type="ECO:0000313" key="2">
    <source>
        <dbReference type="EMBL" id="EJK49470.1"/>
    </source>
</evidence>
<comment type="caution">
    <text evidence="2">The sequence shown here is derived from an EMBL/GenBank/DDBJ whole genome shotgun (WGS) entry which is preliminary data.</text>
</comment>
<proteinExistence type="predicted"/>
<feature type="compositionally biased region" description="Basic residues" evidence="1">
    <location>
        <begin position="18"/>
        <end position="27"/>
    </location>
</feature>
<feature type="compositionally biased region" description="Low complexity" evidence="1">
    <location>
        <begin position="141"/>
        <end position="153"/>
    </location>
</feature>
<reference evidence="2 3" key="1">
    <citation type="journal article" date="2012" name="Genome Biol.">
        <title>Genome and low-iron response of an oceanic diatom adapted to chronic iron limitation.</title>
        <authorList>
            <person name="Lommer M."/>
            <person name="Specht M."/>
            <person name="Roy A.S."/>
            <person name="Kraemer L."/>
            <person name="Andreson R."/>
            <person name="Gutowska M.A."/>
            <person name="Wolf J."/>
            <person name="Bergner S.V."/>
            <person name="Schilhabel M.B."/>
            <person name="Klostermeier U.C."/>
            <person name="Beiko R.G."/>
            <person name="Rosenstiel P."/>
            <person name="Hippler M."/>
            <person name="Laroche J."/>
        </authorList>
    </citation>
    <scope>NUCLEOTIDE SEQUENCE [LARGE SCALE GENOMIC DNA]</scope>
    <source>
        <strain evidence="2 3">CCMP1005</strain>
    </source>
</reference>
<feature type="compositionally biased region" description="Basic and acidic residues" evidence="1">
    <location>
        <begin position="1"/>
        <end position="15"/>
    </location>
</feature>
<feature type="region of interest" description="Disordered" evidence="1">
    <location>
        <begin position="1"/>
        <end position="37"/>
    </location>
</feature>
<feature type="region of interest" description="Disordered" evidence="1">
    <location>
        <begin position="108"/>
        <end position="170"/>
    </location>
</feature>
<keyword evidence="3" id="KW-1185">Reference proteome</keyword>
<gene>
    <name evidence="2" type="ORF">THAOC_31653</name>
</gene>
<sequence length="170" mass="18499">MRKIEVPDRLAEWPIRKPPARGSRKGPRNGPGRPAKRAFVENLPAAPVRECPSSTKKRPAAASNRVVGVVGQTRRCLGTGRKAASWKALAELYKPLPIDEFRDVEVGSRGVSKDTRRAAAMSKDRRSSPGGLAEEEDTRRTAAASRKTLGALRRILRRTRRTAAAAGARG</sequence>
<feature type="compositionally biased region" description="Basic and acidic residues" evidence="1">
    <location>
        <begin position="108"/>
        <end position="127"/>
    </location>
</feature>
<dbReference type="EMBL" id="AGNL01044758">
    <property type="protein sequence ID" value="EJK49470.1"/>
    <property type="molecule type" value="Genomic_DNA"/>
</dbReference>